<dbReference type="Proteomes" id="UP000649328">
    <property type="component" value="Unassembled WGS sequence"/>
</dbReference>
<dbReference type="EMBL" id="JACBPP010000010">
    <property type="protein sequence ID" value="KAF7999122.1"/>
    <property type="molecule type" value="Genomic_DNA"/>
</dbReference>
<protein>
    <submittedName>
        <fullName evidence="2">Uncharacterized protein</fullName>
    </submittedName>
</protein>
<name>A0A8H7GMB7_9ASCO</name>
<evidence type="ECO:0000313" key="2">
    <source>
        <dbReference type="EMBL" id="KAF7999122.1"/>
    </source>
</evidence>
<gene>
    <name evidence="2" type="ORF">HF325_006654</name>
</gene>
<feature type="compositionally biased region" description="Low complexity" evidence="1">
    <location>
        <begin position="204"/>
        <end position="223"/>
    </location>
</feature>
<sequence>MRNKDNRESDFLEGSSSAGHKNRNSGPVNDDTLMDTDAFELFMDTSIAKYRERKDERSRSLSSFLLEKNGSLRKSARNPLRLLSSGSLASGHLIKLSPYIEQDDPLKYLFLPRKSAATVLETPEMSLHKKLRIKVLPSPAKSPKDDACICQQTDPEISSEQDELAKSGEPSDTNKTLNITEDAAKTQNPNEDVWSSSEAPTEAELSSDNLMASSSSDESSSDSNDGHISETNSYYVSLRSQMKRKLRKKTEKHNGFGLLERAFTVTKTPAAASRATAETIDFEIGQGQN</sequence>
<feature type="compositionally biased region" description="Polar residues" evidence="1">
    <location>
        <begin position="170"/>
        <end position="199"/>
    </location>
</feature>
<evidence type="ECO:0000313" key="3">
    <source>
        <dbReference type="Proteomes" id="UP000649328"/>
    </source>
</evidence>
<reference evidence="2" key="1">
    <citation type="submission" date="2020-10" db="EMBL/GenBank/DDBJ databases">
        <title>The Whole-Genome Sequence of Metschnikowia persimmonesis, a Novel Endophytic Yeast Species Isolated from Medicinal Plant Diospyros kaki Thumb.</title>
        <authorList>
            <person name="Rahmat E."/>
            <person name="Kang Y."/>
        </authorList>
    </citation>
    <scope>NUCLEOTIDE SEQUENCE</scope>
    <source>
        <strain evidence="2">KIOM G15050</strain>
    </source>
</reference>
<accession>A0A8H7GMB7</accession>
<dbReference type="AlphaFoldDB" id="A0A8H7GMB7"/>
<feature type="compositionally biased region" description="Basic and acidic residues" evidence="1">
    <location>
        <begin position="1"/>
        <end position="10"/>
    </location>
</feature>
<keyword evidence="3" id="KW-1185">Reference proteome</keyword>
<feature type="compositionally biased region" description="Polar residues" evidence="1">
    <location>
        <begin position="14"/>
        <end position="27"/>
    </location>
</feature>
<evidence type="ECO:0000256" key="1">
    <source>
        <dbReference type="SAM" id="MobiDB-lite"/>
    </source>
</evidence>
<feature type="region of interest" description="Disordered" evidence="1">
    <location>
        <begin position="1"/>
        <end position="32"/>
    </location>
</feature>
<comment type="caution">
    <text evidence="2">The sequence shown here is derived from an EMBL/GenBank/DDBJ whole genome shotgun (WGS) entry which is preliminary data.</text>
</comment>
<organism evidence="2 3">
    <name type="scientific">Metschnikowia pulcherrima</name>
    <dbReference type="NCBI Taxonomy" id="27326"/>
    <lineage>
        <taxon>Eukaryota</taxon>
        <taxon>Fungi</taxon>
        <taxon>Dikarya</taxon>
        <taxon>Ascomycota</taxon>
        <taxon>Saccharomycotina</taxon>
        <taxon>Pichiomycetes</taxon>
        <taxon>Metschnikowiaceae</taxon>
        <taxon>Metschnikowia</taxon>
    </lineage>
</organism>
<feature type="region of interest" description="Disordered" evidence="1">
    <location>
        <begin position="155"/>
        <end position="233"/>
    </location>
</feature>
<proteinExistence type="predicted"/>